<sequence length="285" mass="32949">MILSMTGFGRAEGICGGKKITIDVKSLNSKGFDLNLKIPFRYKEKEFEIRKILSERIVRGKIDFYLNVEIIDGKTDTTLNKDVIKAYMDELSDIVTAADRVELLKIATKLPDAVSTSNAELSEDEWNDLMVIIDKAIDNFIDFRITEGKSLETELRNYISNIEENLSLVAPYEEARIEVTRERMLNNLKDFRDVDESRFYQELTYYVEKLDISEEKVRLAQHCKYFIEVLNEEDNNGKKLGFISQEIGREINTLGSKANHQEIQKLVVKMKDDLEKIKEQSLNVL</sequence>
<dbReference type="RefSeq" id="WP_069215370.1">
    <property type="nucleotide sequence ID" value="NZ_CP016378.1"/>
</dbReference>
<evidence type="ECO:0000313" key="8">
    <source>
        <dbReference type="EMBL" id="OOH97847.1"/>
    </source>
</evidence>
<protein>
    <submittedName>
        <fullName evidence="8">YicC family protein</fullName>
    </submittedName>
</protein>
<feature type="domain" description="Endoribonuclease YicC-like N-terminal" evidence="6">
    <location>
        <begin position="2"/>
        <end position="152"/>
    </location>
</feature>
<name>A0A1V3U4L7_ELIME</name>
<dbReference type="PANTHER" id="PTHR30636">
    <property type="entry name" value="UPF0701 PROTEIN YICC"/>
    <property type="match status" value="1"/>
</dbReference>
<dbReference type="InterPro" id="IPR005229">
    <property type="entry name" value="YicC/YloC-like"/>
</dbReference>
<keyword evidence="2" id="KW-0540">Nuclease</keyword>
<accession>A0A1V3U4L7</accession>
<dbReference type="Proteomes" id="UP000188947">
    <property type="component" value="Unassembled WGS sequence"/>
</dbReference>
<keyword evidence="9" id="KW-1185">Reference proteome</keyword>
<evidence type="ECO:0000256" key="5">
    <source>
        <dbReference type="ARBA" id="ARBA00035648"/>
    </source>
</evidence>
<dbReference type="NCBIfam" id="TIGR00255">
    <property type="entry name" value="YicC/YloC family endoribonuclease"/>
    <property type="match status" value="1"/>
</dbReference>
<dbReference type="AlphaFoldDB" id="A0A1V3U4L7"/>
<dbReference type="STRING" id="238.BBD35_03260"/>
<dbReference type="EMBL" id="MPOG01000001">
    <property type="protein sequence ID" value="OOH97847.1"/>
    <property type="molecule type" value="Genomic_DNA"/>
</dbReference>
<feature type="domain" description="Endoribonuclease YicC-like C-terminal" evidence="7">
    <location>
        <begin position="173"/>
        <end position="284"/>
    </location>
</feature>
<evidence type="ECO:0000313" key="9">
    <source>
        <dbReference type="Proteomes" id="UP000188947"/>
    </source>
</evidence>
<dbReference type="eggNOG" id="COG1561">
    <property type="taxonomic scope" value="Bacteria"/>
</dbReference>
<dbReference type="Pfam" id="PF03755">
    <property type="entry name" value="YicC-like_N"/>
    <property type="match status" value="1"/>
</dbReference>
<reference evidence="8 9" key="1">
    <citation type="submission" date="2016-11" db="EMBL/GenBank/DDBJ databases">
        <title>Genome sequence and comparative genomic analysis of clinical strain Elizabethkingia meningoseptica 61421 PRCM.</title>
        <authorList>
            <person name="Wang M."/>
            <person name="Hu S."/>
            <person name="Cao L."/>
            <person name="Jiang T."/>
            <person name="Zhou Y."/>
            <person name="Ming D."/>
        </authorList>
    </citation>
    <scope>NUCLEOTIDE SEQUENCE [LARGE SCALE GENOMIC DNA]</scope>
    <source>
        <strain evidence="8 9">61421 PRCM</strain>
    </source>
</reference>
<evidence type="ECO:0000259" key="6">
    <source>
        <dbReference type="Pfam" id="PF03755"/>
    </source>
</evidence>
<dbReference type="GO" id="GO:0004521">
    <property type="term" value="F:RNA endonuclease activity"/>
    <property type="evidence" value="ECO:0007669"/>
    <property type="project" value="InterPro"/>
</dbReference>
<dbReference type="InterPro" id="IPR013527">
    <property type="entry name" value="YicC-like_N"/>
</dbReference>
<proteinExistence type="inferred from homology"/>
<evidence type="ECO:0000256" key="2">
    <source>
        <dbReference type="ARBA" id="ARBA00022722"/>
    </source>
</evidence>
<evidence type="ECO:0000256" key="4">
    <source>
        <dbReference type="ARBA" id="ARBA00022801"/>
    </source>
</evidence>
<comment type="caution">
    <text evidence="8">The sequence shown here is derived from an EMBL/GenBank/DDBJ whole genome shotgun (WGS) entry which is preliminary data.</text>
</comment>
<dbReference type="Pfam" id="PF08340">
    <property type="entry name" value="YicC-like_C"/>
    <property type="match status" value="1"/>
</dbReference>
<dbReference type="OrthoDB" id="9771229at2"/>
<gene>
    <name evidence="8" type="ORF">BMF97_00850</name>
</gene>
<dbReference type="InterPro" id="IPR013551">
    <property type="entry name" value="YicC-like_C"/>
</dbReference>
<dbReference type="GO" id="GO:0016787">
    <property type="term" value="F:hydrolase activity"/>
    <property type="evidence" value="ECO:0007669"/>
    <property type="project" value="UniProtKB-KW"/>
</dbReference>
<keyword evidence="4" id="KW-0378">Hydrolase</keyword>
<comment type="cofactor">
    <cofactor evidence="1">
        <name>a divalent metal cation</name>
        <dbReference type="ChEBI" id="CHEBI:60240"/>
    </cofactor>
</comment>
<dbReference type="PANTHER" id="PTHR30636:SF3">
    <property type="entry name" value="UPF0701 PROTEIN YICC"/>
    <property type="match status" value="1"/>
</dbReference>
<evidence type="ECO:0000256" key="1">
    <source>
        <dbReference type="ARBA" id="ARBA00001968"/>
    </source>
</evidence>
<evidence type="ECO:0000256" key="3">
    <source>
        <dbReference type="ARBA" id="ARBA00022759"/>
    </source>
</evidence>
<evidence type="ECO:0000259" key="7">
    <source>
        <dbReference type="Pfam" id="PF08340"/>
    </source>
</evidence>
<keyword evidence="3" id="KW-0255">Endonuclease</keyword>
<comment type="similarity">
    <text evidence="5">Belongs to the YicC/YloC family.</text>
</comment>
<organism evidence="8 9">
    <name type="scientific">Elizabethkingia meningoseptica</name>
    <name type="common">Chryseobacterium meningosepticum</name>
    <dbReference type="NCBI Taxonomy" id="238"/>
    <lineage>
        <taxon>Bacteria</taxon>
        <taxon>Pseudomonadati</taxon>
        <taxon>Bacteroidota</taxon>
        <taxon>Flavobacteriia</taxon>
        <taxon>Flavobacteriales</taxon>
        <taxon>Weeksellaceae</taxon>
        <taxon>Elizabethkingia</taxon>
    </lineage>
</organism>